<organism evidence="2 3">
    <name type="scientific">Microbispora bryophytorum subsp. camponoti</name>
    <dbReference type="NCBI Taxonomy" id="1677852"/>
    <lineage>
        <taxon>Bacteria</taxon>
        <taxon>Bacillati</taxon>
        <taxon>Actinomycetota</taxon>
        <taxon>Actinomycetes</taxon>
        <taxon>Streptosporangiales</taxon>
        <taxon>Streptosporangiaceae</taxon>
        <taxon>Microbispora</taxon>
    </lineage>
</organism>
<dbReference type="InterPro" id="IPR032710">
    <property type="entry name" value="NTF2-like_dom_sf"/>
</dbReference>
<sequence length="190" mass="20811">MRDPADLPGPFARPALGIGPGYGEPVTETPREVFLRLVHGVCEERWADVVDLYAEQTDVSHPFHPVGAPPMLSREALRTHFGGGPQAYQGPTLRRRPTRIKVHETTDPEVIVAEFQYEGIVVETGEPFTIPAVFVMRVRDGKIVESRDYLDHLRSAAARGMLAEVLDAIGDHHAKGPVADPSGHNGAEPR</sequence>
<accession>A0ABR8LDZ5</accession>
<dbReference type="InterPro" id="IPR037401">
    <property type="entry name" value="SnoaL-like"/>
</dbReference>
<evidence type="ECO:0000313" key="3">
    <source>
        <dbReference type="Proteomes" id="UP000653231"/>
    </source>
</evidence>
<dbReference type="Proteomes" id="UP000653231">
    <property type="component" value="Unassembled WGS sequence"/>
</dbReference>
<keyword evidence="3" id="KW-1185">Reference proteome</keyword>
<reference evidence="2 3" key="1">
    <citation type="submission" date="2020-09" db="EMBL/GenBank/DDBJ databases">
        <title>Actinomycete isolated from the Camponotus japonicus Mayr.</title>
        <authorList>
            <person name="Gong X."/>
        </authorList>
    </citation>
    <scope>NUCLEOTIDE SEQUENCE [LARGE SCALE GENOMIC DNA]</scope>
    <source>
        <strain evidence="2 3">2C-HV3</strain>
    </source>
</reference>
<dbReference type="EMBL" id="JACXRZ010000040">
    <property type="protein sequence ID" value="MBD3148024.1"/>
    <property type="molecule type" value="Genomic_DNA"/>
</dbReference>
<dbReference type="Gene3D" id="3.10.450.50">
    <property type="match status" value="1"/>
</dbReference>
<feature type="domain" description="SnoaL-like" evidence="1">
    <location>
        <begin position="37"/>
        <end position="145"/>
    </location>
</feature>
<dbReference type="Pfam" id="PF12680">
    <property type="entry name" value="SnoaL_2"/>
    <property type="match status" value="1"/>
</dbReference>
<dbReference type="SUPFAM" id="SSF54427">
    <property type="entry name" value="NTF2-like"/>
    <property type="match status" value="1"/>
</dbReference>
<gene>
    <name evidence="2" type="ORF">IEQ31_33310</name>
</gene>
<protein>
    <submittedName>
        <fullName evidence="2">Nuclear transport factor 2 family protein</fullName>
    </submittedName>
</protein>
<comment type="caution">
    <text evidence="2">The sequence shown here is derived from an EMBL/GenBank/DDBJ whole genome shotgun (WGS) entry which is preliminary data.</text>
</comment>
<evidence type="ECO:0000313" key="2">
    <source>
        <dbReference type="EMBL" id="MBD3148024.1"/>
    </source>
</evidence>
<evidence type="ECO:0000259" key="1">
    <source>
        <dbReference type="Pfam" id="PF12680"/>
    </source>
</evidence>
<proteinExistence type="predicted"/>
<dbReference type="CDD" id="cd00531">
    <property type="entry name" value="NTF2_like"/>
    <property type="match status" value="1"/>
</dbReference>
<name>A0ABR8LDZ5_9ACTN</name>